<feature type="non-terminal residue" evidence="3">
    <location>
        <position position="106"/>
    </location>
</feature>
<evidence type="ECO:0000256" key="1">
    <source>
        <dbReference type="ARBA" id="ARBA00023295"/>
    </source>
</evidence>
<feature type="non-terminal residue" evidence="3">
    <location>
        <position position="1"/>
    </location>
</feature>
<feature type="domain" description="GH18" evidence="2">
    <location>
        <begin position="1"/>
        <end position="106"/>
    </location>
</feature>
<dbReference type="InterPro" id="IPR017853">
    <property type="entry name" value="GH"/>
</dbReference>
<dbReference type="InterPro" id="IPR001223">
    <property type="entry name" value="Glyco_hydro18_cat"/>
</dbReference>
<accession>A0A060BYC0</accession>
<dbReference type="PROSITE" id="PS51910">
    <property type="entry name" value="GH18_2"/>
    <property type="match status" value="1"/>
</dbReference>
<proteinExistence type="predicted"/>
<protein>
    <submittedName>
        <fullName evidence="3">CAZy families CBM50|GH18 protein</fullName>
    </submittedName>
</protein>
<dbReference type="PANTHER" id="PTHR46066">
    <property type="entry name" value="CHITINASE DOMAIN-CONTAINING PROTEIN 1 FAMILY MEMBER"/>
    <property type="match status" value="1"/>
</dbReference>
<evidence type="ECO:0000313" key="3">
    <source>
        <dbReference type="EMBL" id="AIA87707.1"/>
    </source>
</evidence>
<dbReference type="GO" id="GO:0005975">
    <property type="term" value="P:carbohydrate metabolic process"/>
    <property type="evidence" value="ECO:0007669"/>
    <property type="project" value="InterPro"/>
</dbReference>
<dbReference type="PANTHER" id="PTHR46066:SF2">
    <property type="entry name" value="CHITINASE DOMAIN-CONTAINING PROTEIN 1"/>
    <property type="match status" value="1"/>
</dbReference>
<dbReference type="SUPFAM" id="SSF51445">
    <property type="entry name" value="(Trans)glycosidases"/>
    <property type="match status" value="1"/>
</dbReference>
<sequence length="106" mass="11775">FITELGERLRADGRDLYVSIPVVGHRPEQDYWVYDIAGIAPHVTGIRMMMYDYSTDEPGPIAPLEWVERGIALATEQAGGPEKLILGIPVYGRNWVVSTEGTCPDD</sequence>
<dbReference type="Gene3D" id="3.20.20.80">
    <property type="entry name" value="Glycosidases"/>
    <property type="match status" value="1"/>
</dbReference>
<dbReference type="EMBL" id="KF120434">
    <property type="protein sequence ID" value="AIA87707.1"/>
    <property type="molecule type" value="Genomic_DNA"/>
</dbReference>
<reference evidence="3" key="1">
    <citation type="journal article" date="2013" name="Environ. Microbiol.">
        <title>Seasonally variable intestinal metagenomes of the red palm weevil (Rhynchophorus ferrugineus).</title>
        <authorList>
            <person name="Jia S."/>
            <person name="Zhang X."/>
            <person name="Zhang G."/>
            <person name="Yin A."/>
            <person name="Zhang S."/>
            <person name="Li F."/>
            <person name="Wang L."/>
            <person name="Zhao D."/>
            <person name="Yun Q."/>
            <person name="Tala"/>
            <person name="Wang J."/>
            <person name="Sun G."/>
            <person name="Baabdullah M."/>
            <person name="Yu X."/>
            <person name="Hu S."/>
            <person name="Al-Mssallem I.S."/>
            <person name="Yu J."/>
        </authorList>
    </citation>
    <scope>NUCLEOTIDE SEQUENCE</scope>
</reference>
<evidence type="ECO:0000259" key="2">
    <source>
        <dbReference type="PROSITE" id="PS51910"/>
    </source>
</evidence>
<keyword evidence="1" id="KW-0378">Hydrolase</keyword>
<dbReference type="Pfam" id="PF00704">
    <property type="entry name" value="Glyco_hydro_18"/>
    <property type="match status" value="1"/>
</dbReference>
<dbReference type="AlphaFoldDB" id="A0A060BYC0"/>
<keyword evidence="1" id="KW-0326">Glycosidase</keyword>
<organism evidence="3">
    <name type="scientific">uncultured Bacillus sp</name>
    <dbReference type="NCBI Taxonomy" id="83428"/>
    <lineage>
        <taxon>Bacteria</taxon>
        <taxon>Bacillati</taxon>
        <taxon>Bacillota</taxon>
        <taxon>Bacilli</taxon>
        <taxon>Bacillales</taxon>
        <taxon>Bacillaceae</taxon>
        <taxon>Bacillus</taxon>
        <taxon>environmental samples</taxon>
    </lineage>
</organism>
<name>A0A060BYC0_9BACI</name>